<reference evidence="2 3" key="1">
    <citation type="submission" date="2021-01" db="EMBL/GenBank/DDBJ databases">
        <title>Genome public.</title>
        <authorList>
            <person name="Liu C."/>
            <person name="Sun Q."/>
        </authorList>
    </citation>
    <scope>NUCLEOTIDE SEQUENCE [LARGE SCALE GENOMIC DNA]</scope>
    <source>
        <strain evidence="2 3">JC656</strain>
    </source>
</reference>
<accession>A0ABS1JZ46</accession>
<dbReference type="EMBL" id="JAERRC010000012">
    <property type="protein sequence ID" value="MBL0704685.1"/>
    <property type="molecule type" value="Genomic_DNA"/>
</dbReference>
<feature type="domain" description="Glycosyltransferase 2-like" evidence="1">
    <location>
        <begin position="5"/>
        <end position="142"/>
    </location>
</feature>
<comment type="caution">
    <text evidence="2">The sequence shown here is derived from an EMBL/GenBank/DDBJ whole genome shotgun (WGS) entry which is preliminary data.</text>
</comment>
<sequence length="284" mass="31879">MTHVSVVIPCFNAGPMLVESVRSALAQSYADLDVVIVDDGSTDQATEDALGDVARWDRVAVHRQANGGPSAALNTAIRAASGPYILPLGADDVIAPEYVAEAVPVLDSRPEVGLVYCRAEFFGSISGPWRLAEFSWPQVLVHNMIFVTSLYRKSDWESAGGYDEGMRGREDHDFILRMLSLGLVPHRLEGVYFFYRRGHHTTVNDAVGADRRILVEASARMMRNNLPLYGEHAEDLFTYIFRQQDEINDLRYRYAWFERIRDRYPGVLKTARKAKSGLRGLLAR</sequence>
<proteinExistence type="predicted"/>
<dbReference type="RefSeq" id="WP_189693092.1">
    <property type="nucleotide sequence ID" value="NZ_BNCM01000004.1"/>
</dbReference>
<dbReference type="PANTHER" id="PTHR43685:SF2">
    <property type="entry name" value="GLYCOSYLTRANSFERASE 2-LIKE DOMAIN-CONTAINING PROTEIN"/>
    <property type="match status" value="1"/>
</dbReference>
<dbReference type="PANTHER" id="PTHR43685">
    <property type="entry name" value="GLYCOSYLTRANSFERASE"/>
    <property type="match status" value="1"/>
</dbReference>
<dbReference type="SUPFAM" id="SSF53448">
    <property type="entry name" value="Nucleotide-diphospho-sugar transferases"/>
    <property type="match status" value="1"/>
</dbReference>
<evidence type="ECO:0000313" key="2">
    <source>
        <dbReference type="EMBL" id="MBL0704685.1"/>
    </source>
</evidence>
<name>A0ABS1JZ46_9MICC</name>
<dbReference type="InterPro" id="IPR050834">
    <property type="entry name" value="Glycosyltransf_2"/>
</dbReference>
<evidence type="ECO:0000259" key="1">
    <source>
        <dbReference type="Pfam" id="PF00535"/>
    </source>
</evidence>
<organism evidence="2 3">
    <name type="scientific">Sinomonas cellulolyticus</name>
    <dbReference type="NCBI Taxonomy" id="2801916"/>
    <lineage>
        <taxon>Bacteria</taxon>
        <taxon>Bacillati</taxon>
        <taxon>Actinomycetota</taxon>
        <taxon>Actinomycetes</taxon>
        <taxon>Micrococcales</taxon>
        <taxon>Micrococcaceae</taxon>
        <taxon>Sinomonas</taxon>
    </lineage>
</organism>
<dbReference type="Proteomes" id="UP000639051">
    <property type="component" value="Unassembled WGS sequence"/>
</dbReference>
<evidence type="ECO:0000313" key="3">
    <source>
        <dbReference type="Proteomes" id="UP000639051"/>
    </source>
</evidence>
<gene>
    <name evidence="2" type="ORF">JJE72_04085</name>
</gene>
<protein>
    <submittedName>
        <fullName evidence="2">Glycosyltransferase</fullName>
    </submittedName>
</protein>
<dbReference type="Gene3D" id="3.90.550.10">
    <property type="entry name" value="Spore Coat Polysaccharide Biosynthesis Protein SpsA, Chain A"/>
    <property type="match status" value="1"/>
</dbReference>
<dbReference type="InterPro" id="IPR001173">
    <property type="entry name" value="Glyco_trans_2-like"/>
</dbReference>
<dbReference type="Pfam" id="PF00535">
    <property type="entry name" value="Glycos_transf_2"/>
    <property type="match status" value="1"/>
</dbReference>
<keyword evidence="3" id="KW-1185">Reference proteome</keyword>
<dbReference type="InterPro" id="IPR029044">
    <property type="entry name" value="Nucleotide-diphossugar_trans"/>
</dbReference>